<dbReference type="InterPro" id="IPR001870">
    <property type="entry name" value="B30.2/SPRY"/>
</dbReference>
<dbReference type="InterPro" id="IPR013320">
    <property type="entry name" value="ConA-like_dom_sf"/>
</dbReference>
<keyword evidence="2" id="KW-0863">Zinc-finger</keyword>
<evidence type="ECO:0000259" key="4">
    <source>
        <dbReference type="PROSITE" id="PS50188"/>
    </source>
</evidence>
<name>A0A6J5KKK1_9CAUD</name>
<dbReference type="GO" id="GO:0008270">
    <property type="term" value="F:zinc ion binding"/>
    <property type="evidence" value="ECO:0007669"/>
    <property type="project" value="UniProtKB-KW"/>
</dbReference>
<keyword evidence="1" id="KW-0479">Metal-binding</keyword>
<dbReference type="SMART" id="SM00449">
    <property type="entry name" value="SPRY"/>
    <property type="match status" value="1"/>
</dbReference>
<dbReference type="SUPFAM" id="SSF49899">
    <property type="entry name" value="Concanavalin A-like lectins/glucanases"/>
    <property type="match status" value="2"/>
</dbReference>
<dbReference type="GO" id="GO:0004842">
    <property type="term" value="F:ubiquitin-protein transferase activity"/>
    <property type="evidence" value="ECO:0007669"/>
    <property type="project" value="InterPro"/>
</dbReference>
<feature type="domain" description="B30.2/SPRY" evidence="4">
    <location>
        <begin position="254"/>
        <end position="433"/>
    </location>
</feature>
<dbReference type="PANTHER" id="PTHR13363:SF5">
    <property type="entry name" value="E3 UBIQUITIN-PROTEIN LIGASE RNF123"/>
    <property type="match status" value="1"/>
</dbReference>
<dbReference type="PROSITE" id="PS50188">
    <property type="entry name" value="B302_SPRY"/>
    <property type="match status" value="1"/>
</dbReference>
<protein>
    <submittedName>
        <fullName evidence="5">SPRY domain containing protein</fullName>
    </submittedName>
</protein>
<dbReference type="InterPro" id="IPR043136">
    <property type="entry name" value="B30.2/SPRY_sf"/>
</dbReference>
<dbReference type="Gene3D" id="2.60.120.920">
    <property type="match status" value="1"/>
</dbReference>
<dbReference type="InterPro" id="IPR055906">
    <property type="entry name" value="DUF7483"/>
</dbReference>
<dbReference type="Pfam" id="PF24299">
    <property type="entry name" value="DUF7483"/>
    <property type="match status" value="1"/>
</dbReference>
<reference evidence="5" key="1">
    <citation type="submission" date="2020-04" db="EMBL/GenBank/DDBJ databases">
        <authorList>
            <person name="Chiriac C."/>
            <person name="Salcher M."/>
            <person name="Ghai R."/>
            <person name="Kavagutti S V."/>
        </authorList>
    </citation>
    <scope>NUCLEOTIDE SEQUENCE</scope>
</reference>
<dbReference type="Pfam" id="PF00622">
    <property type="entry name" value="SPRY"/>
    <property type="match status" value="1"/>
</dbReference>
<keyword evidence="3" id="KW-0862">Zinc</keyword>
<sequence>MTFPVLSANGPSGYNLTRSLRFRSNASAYLNRTPASASNQKTWTWSGWVKRGALGALQGIFGAGSYANGAEGFQIIFQADNTLRVFEAIWGSATVFLADTVPIYRDPSSWYHLVVILDTTQATSTNRLKIYINNSLVTVTNYNAPALNTNYVVNGTSSHTIGKVPNGSSGSTYYFDAYLAEVNFIDGQALTPSSFGSTSATTGVWQPARYTGTYGTNGFYLPFTNTTSTTTLVSDSSGNGNNWTPNNISITAGATYDSMTDVPTLTSATAANFAVLNPLNAPIAGFSISNGNLSVSGSNAGWSSALASIGMTSGKWYCEATVIAVGTNDVFAGGLTTTYQGLTYPGSTATSYGYLGSTGGKYNNATSTAYGATYTANDVIGVAFDADAGTLTFYKNNTSQGTAFTGLTSGPYYFAFSGTSNSNIAVNFGQRPFSYTPPTGFVALNTYNLPASTVLNGASYMAATTYTGTGASLTVANTVGSASFQPDWVWIKSRSAATDHKLTDVVRGVTKGLISDTTGAETTDTNGLTAFGSTGFTVGTDTNYNNSAATYVAWQWKGGGTAVSNTSGSITSSVSANTTSGFSVATYTGSGVAGTIGHGLGVAPSMIIVKSRSATGAWPVYHTFLGNGSNLVLNTTAASASSSTIWNATSPTSSVFSVGINTDSNTVTVTYVAYCFSAIKGFSAFGSYVANGSSDGPFVYTGFRPRFVMLKDITTSGNGAWVIFDTTRNPSNVQGLQWLFADSSGAESTANSFGYFDILSNGFKCRGSGGNINYSGDSYIYACFAENPFQNSLAR</sequence>
<evidence type="ECO:0000256" key="3">
    <source>
        <dbReference type="ARBA" id="ARBA00022833"/>
    </source>
</evidence>
<dbReference type="InterPro" id="IPR003877">
    <property type="entry name" value="SPRY_dom"/>
</dbReference>
<dbReference type="EMBL" id="LR796148">
    <property type="protein sequence ID" value="CAB4121666.1"/>
    <property type="molecule type" value="Genomic_DNA"/>
</dbReference>
<evidence type="ECO:0000256" key="2">
    <source>
        <dbReference type="ARBA" id="ARBA00022771"/>
    </source>
</evidence>
<dbReference type="GO" id="GO:0051603">
    <property type="term" value="P:proteolysis involved in protein catabolic process"/>
    <property type="evidence" value="ECO:0007669"/>
    <property type="project" value="TreeGrafter"/>
</dbReference>
<gene>
    <name evidence="5" type="ORF">UFOVP21_22</name>
</gene>
<dbReference type="PANTHER" id="PTHR13363">
    <property type="entry name" value="RING FINGER AND SRY DOMAIN-CONTAINING"/>
    <property type="match status" value="1"/>
</dbReference>
<organism evidence="5">
    <name type="scientific">uncultured Caudovirales phage</name>
    <dbReference type="NCBI Taxonomy" id="2100421"/>
    <lineage>
        <taxon>Viruses</taxon>
        <taxon>Duplodnaviria</taxon>
        <taxon>Heunggongvirae</taxon>
        <taxon>Uroviricota</taxon>
        <taxon>Caudoviricetes</taxon>
        <taxon>Peduoviridae</taxon>
        <taxon>Maltschvirus</taxon>
        <taxon>Maltschvirus maltsch</taxon>
    </lineage>
</organism>
<evidence type="ECO:0000313" key="5">
    <source>
        <dbReference type="EMBL" id="CAB4121666.1"/>
    </source>
</evidence>
<evidence type="ECO:0000256" key="1">
    <source>
        <dbReference type="ARBA" id="ARBA00022723"/>
    </source>
</evidence>
<proteinExistence type="predicted"/>
<dbReference type="InterPro" id="IPR045129">
    <property type="entry name" value="RNF123/RKP/RSPRY1"/>
</dbReference>
<accession>A0A6J5KKK1</accession>
<dbReference type="Gene3D" id="2.60.120.200">
    <property type="match status" value="1"/>
</dbReference>